<keyword evidence="2" id="KW-1185">Reference proteome</keyword>
<sequence length="216" mass="24840">MADPTFGSLYRPFLDVTELYIHGNIHAAYYKNAASLQSINGWIESLIDKWYEIENVGHKDMSWQEEREGRWWWEVDKAKKRDLIHRVNIKHEQNVPNELKYQVNGVEDPKGSSSNQSLGVSTGIGIEKTALLSRPLLFIYTFWSHSFQAVEESHVVVIMFGEKHLFGIVVKLIGKSKLSCHTQRRTCTMDPPRRHSSTTCSSSDFLSDPYQTLHGE</sequence>
<name>A0A8K0H101_9ROSA</name>
<dbReference type="AlphaFoldDB" id="A0A8K0H101"/>
<evidence type="ECO:0000313" key="2">
    <source>
        <dbReference type="Proteomes" id="UP000796880"/>
    </source>
</evidence>
<comment type="caution">
    <text evidence="1">The sequence shown here is derived from an EMBL/GenBank/DDBJ whole genome shotgun (WGS) entry which is preliminary data.</text>
</comment>
<dbReference type="Proteomes" id="UP000796880">
    <property type="component" value="Unassembled WGS sequence"/>
</dbReference>
<accession>A0A8K0H101</accession>
<protein>
    <submittedName>
        <fullName evidence="1">Uncharacterized protein</fullName>
    </submittedName>
</protein>
<evidence type="ECO:0000313" key="1">
    <source>
        <dbReference type="EMBL" id="KAF3443664.1"/>
    </source>
</evidence>
<dbReference type="EMBL" id="VOIH02000006">
    <property type="protein sequence ID" value="KAF3443664.1"/>
    <property type="molecule type" value="Genomic_DNA"/>
</dbReference>
<reference evidence="1" key="1">
    <citation type="submission" date="2020-03" db="EMBL/GenBank/DDBJ databases">
        <title>A high-quality chromosome-level genome assembly of a woody plant with both climbing and erect habits, Rhamnella rubrinervis.</title>
        <authorList>
            <person name="Lu Z."/>
            <person name="Yang Y."/>
            <person name="Zhu X."/>
            <person name="Sun Y."/>
        </authorList>
    </citation>
    <scope>NUCLEOTIDE SEQUENCE</scope>
    <source>
        <strain evidence="1">BYM</strain>
        <tissue evidence="1">Leaf</tissue>
    </source>
</reference>
<gene>
    <name evidence="1" type="ORF">FNV43_RR13354</name>
</gene>
<organism evidence="1 2">
    <name type="scientific">Rhamnella rubrinervis</name>
    <dbReference type="NCBI Taxonomy" id="2594499"/>
    <lineage>
        <taxon>Eukaryota</taxon>
        <taxon>Viridiplantae</taxon>
        <taxon>Streptophyta</taxon>
        <taxon>Embryophyta</taxon>
        <taxon>Tracheophyta</taxon>
        <taxon>Spermatophyta</taxon>
        <taxon>Magnoliopsida</taxon>
        <taxon>eudicotyledons</taxon>
        <taxon>Gunneridae</taxon>
        <taxon>Pentapetalae</taxon>
        <taxon>rosids</taxon>
        <taxon>fabids</taxon>
        <taxon>Rosales</taxon>
        <taxon>Rhamnaceae</taxon>
        <taxon>rhamnoid group</taxon>
        <taxon>Rhamneae</taxon>
        <taxon>Rhamnella</taxon>
    </lineage>
</organism>
<proteinExistence type="predicted"/>